<gene>
    <name evidence="1" type="ORF">GGE16_003494</name>
</gene>
<dbReference type="EMBL" id="JACIGO010000003">
    <property type="protein sequence ID" value="MBB4291435.1"/>
    <property type="molecule type" value="Genomic_DNA"/>
</dbReference>
<dbReference type="Gene3D" id="2.40.100.20">
    <property type="match status" value="1"/>
</dbReference>
<dbReference type="AlphaFoldDB" id="A0AAE2MLP6"/>
<accession>A0AAE2MLP6</accession>
<organism evidence="1 2">
    <name type="scientific">Rhizobium leguminosarum</name>
    <dbReference type="NCBI Taxonomy" id="384"/>
    <lineage>
        <taxon>Bacteria</taxon>
        <taxon>Pseudomonadati</taxon>
        <taxon>Pseudomonadota</taxon>
        <taxon>Alphaproteobacteria</taxon>
        <taxon>Hyphomicrobiales</taxon>
        <taxon>Rhizobiaceae</taxon>
        <taxon>Rhizobium/Agrobacterium group</taxon>
        <taxon>Rhizobium</taxon>
    </lineage>
</organism>
<dbReference type="RefSeq" id="WP_183608255.1">
    <property type="nucleotide sequence ID" value="NZ_JACHAZ010000001.1"/>
</dbReference>
<evidence type="ECO:0000313" key="1">
    <source>
        <dbReference type="EMBL" id="MBB4291435.1"/>
    </source>
</evidence>
<comment type="caution">
    <text evidence="1">The sequence shown here is derived from an EMBL/GenBank/DDBJ whole genome shotgun (WGS) entry which is preliminary data.</text>
</comment>
<sequence length="128" mass="14621">MPRYDFEVRARWLERNPRIIEVLQKALPTKALFSHVVVSGQTVGAVTRVRYDGPGVMVPRVFGSVFFYQPSQKINLCYGEITESATVNQFAEVIEDDLDKLRDLGSRVWADTVANPVRHIVEVSIQEW</sequence>
<reference evidence="1 2" key="1">
    <citation type="submission" date="2020-08" db="EMBL/GenBank/DDBJ databases">
        <title>Genomic Encyclopedia of Type Strains, Phase IV (KMG-V): Genome sequencing to study the core and pangenomes of soil and plant-associated prokaryotes.</title>
        <authorList>
            <person name="Whitman W."/>
        </authorList>
    </citation>
    <scope>NUCLEOTIDE SEQUENCE [LARGE SCALE GENOMIC DNA]</scope>
    <source>
        <strain evidence="1 2">SEMIA 415</strain>
    </source>
</reference>
<evidence type="ECO:0000313" key="2">
    <source>
        <dbReference type="Proteomes" id="UP000538507"/>
    </source>
</evidence>
<dbReference type="Proteomes" id="UP000538507">
    <property type="component" value="Unassembled WGS sequence"/>
</dbReference>
<protein>
    <submittedName>
        <fullName evidence="1">Uncharacterized protein</fullName>
    </submittedName>
</protein>
<name>A0AAE2MLP6_RHILE</name>
<proteinExistence type="predicted"/>